<comment type="caution">
    <text evidence="2">The sequence shown here is derived from an EMBL/GenBank/DDBJ whole genome shotgun (WGS) entry which is preliminary data.</text>
</comment>
<dbReference type="AlphaFoldDB" id="A0A6L6UFH8"/>
<proteinExistence type="predicted"/>
<dbReference type="InterPro" id="IPR019734">
    <property type="entry name" value="TPR_rpt"/>
</dbReference>
<dbReference type="Proteomes" id="UP000478208">
    <property type="component" value="Unassembled WGS sequence"/>
</dbReference>
<dbReference type="PROSITE" id="PS50005">
    <property type="entry name" value="TPR"/>
    <property type="match status" value="1"/>
</dbReference>
<sequence length="293" mass="34240">MNKLSYLIFGSIITSMFCFSQQDLIPLKFDTKYYNAIDKWVAFPKTEKDSTYTLGFIYIDEMAGFTFNFENSFTIKNNILIPAKKDSILNTTSLKSRLSTNTKNVAIINEEQIKELNLPSTPAWLEIYKNNEDSVEYLKQIGYHYNHIGASTNAIEPLLKAYNKQPHYKGLEFELAFAFNATKQFKKAIPVLEKAIANKNNDQLIYKELGYALMNIEEYDKAENAFNEGIKNAKDNNIKVEMAINMCSLYFNNKNEKKYNKWIKIAKQYIDETSQFSKYIDYFESEWQKQKKH</sequence>
<evidence type="ECO:0000313" key="2">
    <source>
        <dbReference type="EMBL" id="MUU79722.1"/>
    </source>
</evidence>
<dbReference type="Gene3D" id="1.25.40.10">
    <property type="entry name" value="Tetratricopeptide repeat domain"/>
    <property type="match status" value="1"/>
</dbReference>
<evidence type="ECO:0000256" key="1">
    <source>
        <dbReference type="PROSITE-ProRule" id="PRU00339"/>
    </source>
</evidence>
<organism evidence="2 3">
    <name type="scientific">Winogradskyella endarachnes</name>
    <dbReference type="NCBI Taxonomy" id="2681965"/>
    <lineage>
        <taxon>Bacteria</taxon>
        <taxon>Pseudomonadati</taxon>
        <taxon>Bacteroidota</taxon>
        <taxon>Flavobacteriia</taxon>
        <taxon>Flavobacteriales</taxon>
        <taxon>Flavobacteriaceae</taxon>
        <taxon>Winogradskyella</taxon>
    </lineage>
</organism>
<gene>
    <name evidence="2" type="ORF">GN138_14820</name>
</gene>
<accession>A0A6L6UFH8</accession>
<protein>
    <submittedName>
        <fullName evidence="2">Uncharacterized protein</fullName>
    </submittedName>
</protein>
<feature type="repeat" description="TPR" evidence="1">
    <location>
        <begin position="203"/>
        <end position="236"/>
    </location>
</feature>
<evidence type="ECO:0000313" key="3">
    <source>
        <dbReference type="Proteomes" id="UP000478208"/>
    </source>
</evidence>
<name>A0A6L6UFH8_9FLAO</name>
<dbReference type="EMBL" id="WOWS01000007">
    <property type="protein sequence ID" value="MUU79722.1"/>
    <property type="molecule type" value="Genomic_DNA"/>
</dbReference>
<dbReference type="RefSeq" id="WP_157364782.1">
    <property type="nucleotide sequence ID" value="NZ_WOWS01000007.1"/>
</dbReference>
<dbReference type="SUPFAM" id="SSF48452">
    <property type="entry name" value="TPR-like"/>
    <property type="match status" value="1"/>
</dbReference>
<keyword evidence="3" id="KW-1185">Reference proteome</keyword>
<keyword evidence="1" id="KW-0802">TPR repeat</keyword>
<reference evidence="2 3" key="1">
    <citation type="submission" date="2019-12" db="EMBL/GenBank/DDBJ databases">
        <authorList>
            <person name="Li J."/>
        </authorList>
    </citation>
    <scope>NUCLEOTIDE SEQUENCE [LARGE SCALE GENOMIC DNA]</scope>
    <source>
        <strain evidence="2 3">HL2-2</strain>
    </source>
</reference>
<dbReference type="Pfam" id="PF14559">
    <property type="entry name" value="TPR_19"/>
    <property type="match status" value="1"/>
</dbReference>
<dbReference type="InterPro" id="IPR011990">
    <property type="entry name" value="TPR-like_helical_dom_sf"/>
</dbReference>